<dbReference type="Pfam" id="PF15734">
    <property type="entry name" value="MIIP"/>
    <property type="match status" value="1"/>
</dbReference>
<evidence type="ECO:0000256" key="1">
    <source>
        <dbReference type="SAM" id="MobiDB-lite"/>
    </source>
</evidence>
<feature type="compositionally biased region" description="Low complexity" evidence="1">
    <location>
        <begin position="136"/>
        <end position="155"/>
    </location>
</feature>
<sequence>MAGHSEEACQVLLDKLRQGQPVEEKSSRPLRVSHVRCSQGGGDSLCCVKHLPVRRARTEQLSPSTPVTIPCSPEEVSKTAFFHTQTLLPSPSTTPPPSLHHLPSSHPHLSSTDISLENALLSHSSHSKSRSKRSTKTSGTKKGSSAKSKGNSKTSVTGIIAGSLTKQKEITKQGPDITGETVPEVSVTQNSASGVVSQSTSVRSRYESGTGKKKKKPRGLTVSFITDENSPCSKTEGRGKGIGGGVGLGSKRQSGETSFSEEKERGERLISSLNLSRFGALEHSRSSKLRPPNKTPRVTRSPAREKPWRVREEERLGYDWIAGLVDAGSLLDDRDEEWFQEMREFRKVNQSECSRPHPLFLPDTDANSEDDHSLSTSHNFTSSHSATGHTHCTRSYVLNDRLFPMTAQCESGEGGRRCPVCEGKREKGKDDATSTHYIRVSVPRRTVVAPYNLRPHRRRSFDPSDSMALNKHCLAGWNSTRPPSLPPQPTVDLQSHLTTPSHRPHPHTSHGTLPTRHSSPTVNTHRGKRTGGRSAVSSSLLNTSHRAEYNLRSRGHHS</sequence>
<dbReference type="PANTHER" id="PTHR34831">
    <property type="entry name" value="MIGRATION AND INVASION-INHIBITORY PROTEIN"/>
    <property type="match status" value="1"/>
</dbReference>
<feature type="compositionally biased region" description="Polar residues" evidence="1">
    <location>
        <begin position="374"/>
        <end position="389"/>
    </location>
</feature>
<dbReference type="GO" id="GO:0010972">
    <property type="term" value="P:negative regulation of G2/M transition of mitotic cell cycle"/>
    <property type="evidence" value="ECO:0007669"/>
    <property type="project" value="InterPro"/>
</dbReference>
<comment type="caution">
    <text evidence="2">The sequence shown here is derived from an EMBL/GenBank/DDBJ whole genome shotgun (WGS) entry which is preliminary data.</text>
</comment>
<dbReference type="AlphaFoldDB" id="A0AA35SGJ9"/>
<keyword evidence="3" id="KW-1185">Reference proteome</keyword>
<feature type="region of interest" description="Disordered" evidence="1">
    <location>
        <begin position="86"/>
        <end position="267"/>
    </location>
</feature>
<reference evidence="2" key="1">
    <citation type="submission" date="2023-03" db="EMBL/GenBank/DDBJ databases">
        <authorList>
            <person name="Steffen K."/>
            <person name="Cardenas P."/>
        </authorList>
    </citation>
    <scope>NUCLEOTIDE SEQUENCE</scope>
</reference>
<accession>A0AA35SGJ9</accession>
<gene>
    <name evidence="2" type="ORF">GBAR_LOCUS16133</name>
</gene>
<dbReference type="EMBL" id="CASHTH010002321">
    <property type="protein sequence ID" value="CAI8028261.1"/>
    <property type="molecule type" value="Genomic_DNA"/>
</dbReference>
<organism evidence="2 3">
    <name type="scientific">Geodia barretti</name>
    <name type="common">Barrett's horny sponge</name>
    <dbReference type="NCBI Taxonomy" id="519541"/>
    <lineage>
        <taxon>Eukaryota</taxon>
        <taxon>Metazoa</taxon>
        <taxon>Porifera</taxon>
        <taxon>Demospongiae</taxon>
        <taxon>Heteroscleromorpha</taxon>
        <taxon>Tetractinellida</taxon>
        <taxon>Astrophorina</taxon>
        <taxon>Geodiidae</taxon>
        <taxon>Geodia</taxon>
    </lineage>
</organism>
<feature type="compositionally biased region" description="Polar residues" evidence="1">
    <location>
        <begin position="511"/>
        <end position="524"/>
    </location>
</feature>
<feature type="region of interest" description="Disordered" evidence="1">
    <location>
        <begin position="478"/>
        <end position="558"/>
    </location>
</feature>
<feature type="region of interest" description="Disordered" evidence="1">
    <location>
        <begin position="281"/>
        <end position="306"/>
    </location>
</feature>
<feature type="compositionally biased region" description="Low complexity" evidence="1">
    <location>
        <begin position="99"/>
        <end position="124"/>
    </location>
</feature>
<dbReference type="InterPro" id="IPR031466">
    <property type="entry name" value="MIIP"/>
</dbReference>
<dbReference type="Proteomes" id="UP001174909">
    <property type="component" value="Unassembled WGS sequence"/>
</dbReference>
<feature type="compositionally biased region" description="Polar residues" evidence="1">
    <location>
        <begin position="223"/>
        <end position="233"/>
    </location>
</feature>
<feature type="compositionally biased region" description="Basic residues" evidence="1">
    <location>
        <begin position="125"/>
        <end position="135"/>
    </location>
</feature>
<dbReference type="PANTHER" id="PTHR34831:SF1">
    <property type="entry name" value="MIGRATION AND INVASION-INHIBITORY PROTEIN"/>
    <property type="match status" value="1"/>
</dbReference>
<evidence type="ECO:0000313" key="2">
    <source>
        <dbReference type="EMBL" id="CAI8028261.1"/>
    </source>
</evidence>
<name>A0AA35SGJ9_GEOBA</name>
<proteinExistence type="predicted"/>
<feature type="compositionally biased region" description="Polar residues" evidence="1">
    <location>
        <begin position="535"/>
        <end position="544"/>
    </location>
</feature>
<protein>
    <submittedName>
        <fullName evidence="2">Migration and invasion-inhibitory protein</fullName>
    </submittedName>
</protein>
<dbReference type="GO" id="GO:0030336">
    <property type="term" value="P:negative regulation of cell migration"/>
    <property type="evidence" value="ECO:0007669"/>
    <property type="project" value="InterPro"/>
</dbReference>
<feature type="compositionally biased region" description="Polar residues" evidence="1">
    <location>
        <begin position="186"/>
        <end position="203"/>
    </location>
</feature>
<evidence type="ECO:0000313" key="3">
    <source>
        <dbReference type="Proteomes" id="UP001174909"/>
    </source>
</evidence>
<feature type="region of interest" description="Disordered" evidence="1">
    <location>
        <begin position="363"/>
        <end position="389"/>
    </location>
</feature>